<comment type="caution">
    <text evidence="1">The sequence shown here is derived from an EMBL/GenBank/DDBJ whole genome shotgun (WGS) entry which is preliminary data.</text>
</comment>
<name>A0A941F2Y9_9BACT</name>
<evidence type="ECO:0000313" key="2">
    <source>
        <dbReference type="Proteomes" id="UP000679220"/>
    </source>
</evidence>
<dbReference type="AlphaFoldDB" id="A0A941F2Y9"/>
<protein>
    <submittedName>
        <fullName evidence="1">Uncharacterized protein</fullName>
    </submittedName>
</protein>
<accession>A0A941F2Y9</accession>
<organism evidence="1 2">
    <name type="scientific">Carboxylicivirga sediminis</name>
    <dbReference type="NCBI Taxonomy" id="2006564"/>
    <lineage>
        <taxon>Bacteria</taxon>
        <taxon>Pseudomonadati</taxon>
        <taxon>Bacteroidota</taxon>
        <taxon>Bacteroidia</taxon>
        <taxon>Marinilabiliales</taxon>
        <taxon>Marinilabiliaceae</taxon>
        <taxon>Carboxylicivirga</taxon>
    </lineage>
</organism>
<evidence type="ECO:0000313" key="1">
    <source>
        <dbReference type="EMBL" id="MBR8535432.1"/>
    </source>
</evidence>
<dbReference type="RefSeq" id="WP_212189338.1">
    <property type="nucleotide sequence ID" value="NZ_JAGTAR010000009.1"/>
</dbReference>
<proteinExistence type="predicted"/>
<keyword evidence="2" id="KW-1185">Reference proteome</keyword>
<dbReference type="EMBL" id="JAGTAR010000009">
    <property type="protein sequence ID" value="MBR8535432.1"/>
    <property type="molecule type" value="Genomic_DNA"/>
</dbReference>
<gene>
    <name evidence="1" type="ORF">KDU71_07655</name>
</gene>
<reference evidence="1" key="1">
    <citation type="journal article" date="2018" name="Int. J. Syst. Evol. Microbiol.">
        <title>Carboxylicivirga sediminis sp. nov., isolated from coastal sediment.</title>
        <authorList>
            <person name="Wang F.Q."/>
            <person name="Ren L.H."/>
            <person name="Zou R.J."/>
            <person name="Sun Y.Z."/>
            <person name="Liu X.J."/>
            <person name="Jiang F."/>
            <person name="Liu L.J."/>
        </authorList>
    </citation>
    <scope>NUCLEOTIDE SEQUENCE</scope>
    <source>
        <strain evidence="1">JR1</strain>
    </source>
</reference>
<dbReference type="Proteomes" id="UP000679220">
    <property type="component" value="Unassembled WGS sequence"/>
</dbReference>
<sequence>MEETKICSCCHEEKPIDEYYKFKDVRGKERISSRCKACRIESVRIWREKNKSRHKDYTRQYRAKNKEKMAMHEKKYYEKQKAKKQNTSNDKSDIIRIEKCLHQSLNATPDISKAIAFKKQFFQKKLIQLRTVV</sequence>
<reference evidence="1" key="2">
    <citation type="submission" date="2021-04" db="EMBL/GenBank/DDBJ databases">
        <authorList>
            <person name="Zhang T."/>
            <person name="Zhang Y."/>
            <person name="Lu D."/>
            <person name="Zuo D."/>
            <person name="Du Z."/>
        </authorList>
    </citation>
    <scope>NUCLEOTIDE SEQUENCE</scope>
    <source>
        <strain evidence="1">JR1</strain>
    </source>
</reference>